<keyword evidence="1" id="KW-0732">Signal</keyword>
<dbReference type="EMBL" id="JAODUP010000222">
    <property type="protein sequence ID" value="KAK2156077.1"/>
    <property type="molecule type" value="Genomic_DNA"/>
</dbReference>
<evidence type="ECO:0000256" key="1">
    <source>
        <dbReference type="SAM" id="SignalP"/>
    </source>
</evidence>
<gene>
    <name evidence="2" type="ORF">LSH36_222g02006</name>
</gene>
<evidence type="ECO:0000313" key="3">
    <source>
        <dbReference type="Proteomes" id="UP001208570"/>
    </source>
</evidence>
<comment type="caution">
    <text evidence="2">The sequence shown here is derived from an EMBL/GenBank/DDBJ whole genome shotgun (WGS) entry which is preliminary data.</text>
</comment>
<keyword evidence="3" id="KW-1185">Reference proteome</keyword>
<protein>
    <submittedName>
        <fullName evidence="2">Uncharacterized protein</fullName>
    </submittedName>
</protein>
<name>A0AAD9JNN3_9ANNE</name>
<accession>A0AAD9JNN3</accession>
<reference evidence="2" key="1">
    <citation type="journal article" date="2023" name="Mol. Biol. Evol.">
        <title>Third-Generation Sequencing Reveals the Adaptive Role of the Epigenome in Three Deep-Sea Polychaetes.</title>
        <authorList>
            <person name="Perez M."/>
            <person name="Aroh O."/>
            <person name="Sun Y."/>
            <person name="Lan Y."/>
            <person name="Juniper S.K."/>
            <person name="Young C.R."/>
            <person name="Angers B."/>
            <person name="Qian P.Y."/>
        </authorList>
    </citation>
    <scope>NUCLEOTIDE SEQUENCE</scope>
    <source>
        <strain evidence="2">P08H-3</strain>
    </source>
</reference>
<dbReference type="AlphaFoldDB" id="A0AAD9JNN3"/>
<organism evidence="2 3">
    <name type="scientific">Paralvinella palmiformis</name>
    <dbReference type="NCBI Taxonomy" id="53620"/>
    <lineage>
        <taxon>Eukaryota</taxon>
        <taxon>Metazoa</taxon>
        <taxon>Spiralia</taxon>
        <taxon>Lophotrochozoa</taxon>
        <taxon>Annelida</taxon>
        <taxon>Polychaeta</taxon>
        <taxon>Sedentaria</taxon>
        <taxon>Canalipalpata</taxon>
        <taxon>Terebellida</taxon>
        <taxon>Terebelliformia</taxon>
        <taxon>Alvinellidae</taxon>
        <taxon>Paralvinella</taxon>
    </lineage>
</organism>
<sequence>MLVYRLSLIMILMVLHPASFVTASNVVLIQMTSTHSNQQYQPSLAKDSSYAFSIMNTSVCGIIVDGALSGGTVSKCNVESFADKPDGVEATVNVEAALDGKTEDERYRSIKTAVVQSAADSVSWQIAESDITLVESNNVAPPVSGTSITMRVLSTRTDLGYNSELTDPKKYSYDITENAMCADVIDAVKSVGAVEKCEAASFKSANPGVLGNLTISITVYNKEEIDGFLAASSAILTAADARGNWNIGPGEIIREYLSFFDLELVFCTDPHCRTKNNTRLGSFRQLTFDSASGGVVAVVFDTIWLVSIH</sequence>
<evidence type="ECO:0000313" key="2">
    <source>
        <dbReference type="EMBL" id="KAK2156077.1"/>
    </source>
</evidence>
<dbReference type="Proteomes" id="UP001208570">
    <property type="component" value="Unassembled WGS sequence"/>
</dbReference>
<feature type="signal peptide" evidence="1">
    <location>
        <begin position="1"/>
        <end position="23"/>
    </location>
</feature>
<feature type="chain" id="PRO_5041942546" evidence="1">
    <location>
        <begin position="24"/>
        <end position="309"/>
    </location>
</feature>
<proteinExistence type="predicted"/>